<comment type="caution">
    <text evidence="2">The sequence shown here is derived from an EMBL/GenBank/DDBJ whole genome shotgun (WGS) entry which is preliminary data.</text>
</comment>
<evidence type="ECO:0000313" key="3">
    <source>
        <dbReference type="Proteomes" id="UP001419268"/>
    </source>
</evidence>
<evidence type="ECO:0000313" key="2">
    <source>
        <dbReference type="EMBL" id="KAK9094884.1"/>
    </source>
</evidence>
<proteinExistence type="predicted"/>
<dbReference type="Proteomes" id="UP001419268">
    <property type="component" value="Unassembled WGS sequence"/>
</dbReference>
<accession>A0AAP0ETV1</accession>
<name>A0AAP0ETV1_9MAGN</name>
<feature type="transmembrane region" description="Helical" evidence="1">
    <location>
        <begin position="35"/>
        <end position="55"/>
    </location>
</feature>
<keyword evidence="1" id="KW-0472">Membrane</keyword>
<evidence type="ECO:0000256" key="1">
    <source>
        <dbReference type="SAM" id="Phobius"/>
    </source>
</evidence>
<dbReference type="AlphaFoldDB" id="A0AAP0ETV1"/>
<keyword evidence="1" id="KW-0812">Transmembrane</keyword>
<reference evidence="2 3" key="1">
    <citation type="submission" date="2024-01" db="EMBL/GenBank/DDBJ databases">
        <title>Genome assemblies of Stephania.</title>
        <authorList>
            <person name="Yang L."/>
        </authorList>
    </citation>
    <scope>NUCLEOTIDE SEQUENCE [LARGE SCALE GENOMIC DNA]</scope>
    <source>
        <strain evidence="2">JXDWG</strain>
        <tissue evidence="2">Leaf</tissue>
    </source>
</reference>
<protein>
    <submittedName>
        <fullName evidence="2">Uncharacterized protein</fullName>
    </submittedName>
</protein>
<keyword evidence="1" id="KW-1133">Transmembrane helix</keyword>
<gene>
    <name evidence="2" type="ORF">Scep_026353</name>
</gene>
<keyword evidence="3" id="KW-1185">Reference proteome</keyword>
<organism evidence="2 3">
    <name type="scientific">Stephania cephalantha</name>
    <dbReference type="NCBI Taxonomy" id="152367"/>
    <lineage>
        <taxon>Eukaryota</taxon>
        <taxon>Viridiplantae</taxon>
        <taxon>Streptophyta</taxon>
        <taxon>Embryophyta</taxon>
        <taxon>Tracheophyta</taxon>
        <taxon>Spermatophyta</taxon>
        <taxon>Magnoliopsida</taxon>
        <taxon>Ranunculales</taxon>
        <taxon>Menispermaceae</taxon>
        <taxon>Menispermoideae</taxon>
        <taxon>Cissampelideae</taxon>
        <taxon>Stephania</taxon>
    </lineage>
</organism>
<sequence length="70" mass="8182">MHYKAWPKEKLKINPFCITNISCLSREPYANGAKASILLLFNISSTGPSLYFLALPMHRHHHRSQWVRPY</sequence>
<dbReference type="EMBL" id="JBBNAG010000011">
    <property type="protein sequence ID" value="KAK9094884.1"/>
    <property type="molecule type" value="Genomic_DNA"/>
</dbReference>